<sequence length="79" mass="7700">MRDSRPAALPAVPAAVRTLAGPSAARLLLVMLGLLGFVVGPVGAGAHAGTSATGAISGVRTVPAAKAPTRTRSAAKTRS</sequence>
<evidence type="ECO:0000256" key="1">
    <source>
        <dbReference type="SAM" id="MobiDB-lite"/>
    </source>
</evidence>
<evidence type="ECO:0000256" key="2">
    <source>
        <dbReference type="SAM" id="Phobius"/>
    </source>
</evidence>
<name>A0A6L9QQH5_9ACTN</name>
<comment type="caution">
    <text evidence="3">The sequence shown here is derived from an EMBL/GenBank/DDBJ whole genome shotgun (WGS) entry which is preliminary data.</text>
</comment>
<feature type="region of interest" description="Disordered" evidence="1">
    <location>
        <begin position="57"/>
        <end position="79"/>
    </location>
</feature>
<organism evidence="3 4">
    <name type="scientific">Actinomadura bangladeshensis</name>
    <dbReference type="NCBI Taxonomy" id="453573"/>
    <lineage>
        <taxon>Bacteria</taxon>
        <taxon>Bacillati</taxon>
        <taxon>Actinomycetota</taxon>
        <taxon>Actinomycetes</taxon>
        <taxon>Streptosporangiales</taxon>
        <taxon>Thermomonosporaceae</taxon>
        <taxon>Actinomadura</taxon>
    </lineage>
</organism>
<keyword evidence="2" id="KW-1133">Transmembrane helix</keyword>
<reference evidence="3 4" key="1">
    <citation type="submission" date="2020-01" db="EMBL/GenBank/DDBJ databases">
        <title>Insect and environment-associated Actinomycetes.</title>
        <authorList>
            <person name="Currrie C."/>
            <person name="Chevrette M."/>
            <person name="Carlson C."/>
            <person name="Stubbendieck R."/>
            <person name="Wendt-Pienkowski E."/>
        </authorList>
    </citation>
    <scope>NUCLEOTIDE SEQUENCE [LARGE SCALE GENOMIC DNA]</scope>
    <source>
        <strain evidence="3 4">SID10258</strain>
    </source>
</reference>
<dbReference type="Proteomes" id="UP000475532">
    <property type="component" value="Unassembled WGS sequence"/>
</dbReference>
<gene>
    <name evidence="3" type="ORF">G3I70_35320</name>
</gene>
<accession>A0A6L9QQH5</accession>
<keyword evidence="2" id="KW-0472">Membrane</keyword>
<feature type="transmembrane region" description="Helical" evidence="2">
    <location>
        <begin position="27"/>
        <end position="48"/>
    </location>
</feature>
<keyword evidence="2" id="KW-0812">Transmembrane</keyword>
<feature type="non-terminal residue" evidence="3">
    <location>
        <position position="79"/>
    </location>
</feature>
<protein>
    <submittedName>
        <fullName evidence="3">Uncharacterized protein</fullName>
    </submittedName>
</protein>
<evidence type="ECO:0000313" key="4">
    <source>
        <dbReference type="Proteomes" id="UP000475532"/>
    </source>
</evidence>
<dbReference type="AlphaFoldDB" id="A0A6L9QQH5"/>
<evidence type="ECO:0000313" key="3">
    <source>
        <dbReference type="EMBL" id="NEA27731.1"/>
    </source>
</evidence>
<dbReference type="EMBL" id="JAAGLI010000947">
    <property type="protein sequence ID" value="NEA27731.1"/>
    <property type="molecule type" value="Genomic_DNA"/>
</dbReference>
<dbReference type="RefSeq" id="WP_203597301.1">
    <property type="nucleotide sequence ID" value="NZ_JAAGLI010000947.1"/>
</dbReference>
<proteinExistence type="predicted"/>